<keyword evidence="1" id="KW-0328">Glycosyltransferase</keyword>
<dbReference type="InterPro" id="IPR050194">
    <property type="entry name" value="Glycosyltransferase_grp1"/>
</dbReference>
<protein>
    <submittedName>
        <fullName evidence="5">Glycosyltransferase</fullName>
    </submittedName>
</protein>
<feature type="domain" description="Glycosyl transferase family 1" evidence="3">
    <location>
        <begin position="197"/>
        <end position="347"/>
    </location>
</feature>
<name>A0ABX8QZH8_9ACTN</name>
<gene>
    <name evidence="5" type="ORF">AGRA3207_005487</name>
</gene>
<dbReference type="Proteomes" id="UP001049518">
    <property type="component" value="Chromosome"/>
</dbReference>
<dbReference type="PANTHER" id="PTHR45947:SF3">
    <property type="entry name" value="SULFOQUINOVOSYL TRANSFERASE SQD2"/>
    <property type="match status" value="1"/>
</dbReference>
<evidence type="ECO:0000313" key="5">
    <source>
        <dbReference type="EMBL" id="QXJ24211.1"/>
    </source>
</evidence>
<evidence type="ECO:0000313" key="6">
    <source>
        <dbReference type="Proteomes" id="UP001049518"/>
    </source>
</evidence>
<dbReference type="PANTHER" id="PTHR45947">
    <property type="entry name" value="SULFOQUINOVOSYL TRANSFERASE SQD2"/>
    <property type="match status" value="1"/>
</dbReference>
<dbReference type="Pfam" id="PF00534">
    <property type="entry name" value="Glycos_transf_1"/>
    <property type="match status" value="1"/>
</dbReference>
<dbReference type="Gene3D" id="3.40.50.2000">
    <property type="entry name" value="Glycogen Phosphorylase B"/>
    <property type="match status" value="2"/>
</dbReference>
<keyword evidence="6" id="KW-1185">Reference proteome</keyword>
<dbReference type="EMBL" id="CP059572">
    <property type="protein sequence ID" value="QXJ24211.1"/>
    <property type="molecule type" value="Genomic_DNA"/>
</dbReference>
<evidence type="ECO:0000256" key="2">
    <source>
        <dbReference type="ARBA" id="ARBA00022679"/>
    </source>
</evidence>
<reference evidence="5" key="1">
    <citation type="submission" date="2020-07" db="EMBL/GenBank/DDBJ databases">
        <authorList>
            <person name="Tarantini F.S."/>
            <person name="Hong K.W."/>
            <person name="Chan K.G."/>
        </authorList>
    </citation>
    <scope>NUCLEOTIDE SEQUENCE</scope>
    <source>
        <strain evidence="5">32-07</strain>
    </source>
</reference>
<evidence type="ECO:0000259" key="4">
    <source>
        <dbReference type="Pfam" id="PF13439"/>
    </source>
</evidence>
<evidence type="ECO:0000259" key="3">
    <source>
        <dbReference type="Pfam" id="PF00534"/>
    </source>
</evidence>
<feature type="domain" description="Glycosyltransferase subfamily 4-like N-terminal" evidence="4">
    <location>
        <begin position="15"/>
        <end position="178"/>
    </location>
</feature>
<proteinExistence type="predicted"/>
<evidence type="ECO:0000256" key="1">
    <source>
        <dbReference type="ARBA" id="ARBA00022676"/>
    </source>
</evidence>
<dbReference type="Pfam" id="PF13439">
    <property type="entry name" value="Glyco_transf_4"/>
    <property type="match status" value="1"/>
</dbReference>
<dbReference type="InterPro" id="IPR028098">
    <property type="entry name" value="Glyco_trans_4-like_N"/>
</dbReference>
<dbReference type="InterPro" id="IPR001296">
    <property type="entry name" value="Glyco_trans_1"/>
</dbReference>
<dbReference type="SUPFAM" id="SSF53756">
    <property type="entry name" value="UDP-Glycosyltransferase/glycogen phosphorylase"/>
    <property type="match status" value="1"/>
</dbReference>
<dbReference type="RefSeq" id="WP_231329913.1">
    <property type="nucleotide sequence ID" value="NZ_CP059572.1"/>
</dbReference>
<organism evidence="5 6">
    <name type="scientific">Actinomadura graeca</name>
    <dbReference type="NCBI Taxonomy" id="2750812"/>
    <lineage>
        <taxon>Bacteria</taxon>
        <taxon>Bacillati</taxon>
        <taxon>Actinomycetota</taxon>
        <taxon>Actinomycetes</taxon>
        <taxon>Streptosporangiales</taxon>
        <taxon>Thermomonosporaceae</taxon>
        <taxon>Actinomadura</taxon>
    </lineage>
</organism>
<keyword evidence="2" id="KW-0808">Transferase</keyword>
<sequence length="378" mass="40001">MRIVQLANLYSPVSGGLRTAVDMLGSGYAAAGHRRALVVPGPAYTRRDTPDGPVITVPGPSVAPGYRLVLDPRPVLRVLGRLRPDVIEVSDKATLTVAARWARRRGVRTVLFSHERLDAILGPRTPGWVPLEAVADRWNRRLAASFDAIVVTSAFAAAEFARIGAPSLHRVPLGVDLATFRPLAIPHAAGDGTGEPVRLVHLGRLSAEKRPDLAIGAVAELARRGVRARLDVVGDGPCGPRLRAWAERDRLPVRFHGHVGGRAAVAALLARADVALATCPIESFGLAVLEALACGTPVVAADRGAARELLVPGAGAGAAPCAAAFADGVREVLRVPAARRRAAARARAERYPWTTTIEGMLDVLTIRTRPRPRPGPGR</sequence>
<accession>A0ABX8QZH8</accession>